<dbReference type="Proteomes" id="UP001527181">
    <property type="component" value="Unassembled WGS sequence"/>
</dbReference>
<gene>
    <name evidence="3" type="ORF">M5X12_22125</name>
</gene>
<evidence type="ECO:0000313" key="3">
    <source>
        <dbReference type="EMBL" id="MCY9763235.1"/>
    </source>
</evidence>
<dbReference type="EMBL" id="JAMDNP010000050">
    <property type="protein sequence ID" value="MCY9763235.1"/>
    <property type="molecule type" value="Genomic_DNA"/>
</dbReference>
<dbReference type="RefSeq" id="WP_268600152.1">
    <property type="nucleotide sequence ID" value="NZ_JAMDNP010000050.1"/>
</dbReference>
<comment type="caution">
    <text evidence="3">The sequence shown here is derived from an EMBL/GenBank/DDBJ whole genome shotgun (WGS) entry which is preliminary data.</text>
</comment>
<dbReference type="InterPro" id="IPR013783">
    <property type="entry name" value="Ig-like_fold"/>
</dbReference>
<keyword evidence="4" id="KW-1185">Reference proteome</keyword>
<feature type="domain" description="SLH" evidence="2">
    <location>
        <begin position="756"/>
        <end position="815"/>
    </location>
</feature>
<dbReference type="PROSITE" id="PS51272">
    <property type="entry name" value="SLH"/>
    <property type="match status" value="3"/>
</dbReference>
<dbReference type="InterPro" id="IPR051465">
    <property type="entry name" value="Cell_Envelope_Struct_Comp"/>
</dbReference>
<evidence type="ECO:0000313" key="4">
    <source>
        <dbReference type="Proteomes" id="UP001527181"/>
    </source>
</evidence>
<accession>A0ABT4H2R7</accession>
<dbReference type="Pfam" id="PF12733">
    <property type="entry name" value="Cadherin-like"/>
    <property type="match status" value="4"/>
</dbReference>
<dbReference type="Gene3D" id="2.60.40.10">
    <property type="entry name" value="Immunoglobulins"/>
    <property type="match status" value="1"/>
</dbReference>
<dbReference type="InterPro" id="IPR025883">
    <property type="entry name" value="Cadherin-like_domain"/>
</dbReference>
<protein>
    <submittedName>
        <fullName evidence="3">S-layer homology domain-containing protein</fullName>
    </submittedName>
</protein>
<name>A0ABT4H2R7_PAEAL</name>
<evidence type="ECO:0000256" key="1">
    <source>
        <dbReference type="SAM" id="SignalP"/>
    </source>
</evidence>
<organism evidence="3 4">
    <name type="scientific">Paenibacillus alvei</name>
    <name type="common">Bacillus alvei</name>
    <dbReference type="NCBI Taxonomy" id="44250"/>
    <lineage>
        <taxon>Bacteria</taxon>
        <taxon>Bacillati</taxon>
        <taxon>Bacillota</taxon>
        <taxon>Bacilli</taxon>
        <taxon>Bacillales</taxon>
        <taxon>Paenibacillaceae</taxon>
        <taxon>Paenibacillus</taxon>
    </lineage>
</organism>
<dbReference type="Pfam" id="PF00395">
    <property type="entry name" value="SLH"/>
    <property type="match status" value="3"/>
</dbReference>
<feature type="chain" id="PRO_5045801209" evidence="1">
    <location>
        <begin position="27"/>
        <end position="880"/>
    </location>
</feature>
<dbReference type="PANTHER" id="PTHR43308:SF5">
    <property type="entry name" value="S-LAYER PROTEIN _ PEPTIDOGLYCAN ENDO-BETA-N-ACETYLGLUCOSAMINIDASE"/>
    <property type="match status" value="1"/>
</dbReference>
<feature type="signal peptide" evidence="1">
    <location>
        <begin position="1"/>
        <end position="26"/>
    </location>
</feature>
<reference evidence="3 4" key="1">
    <citation type="submission" date="2022-05" db="EMBL/GenBank/DDBJ databases">
        <title>Genome Sequencing of Bee-Associated Microbes.</title>
        <authorList>
            <person name="Dunlap C."/>
        </authorList>
    </citation>
    <scope>NUCLEOTIDE SEQUENCE [LARGE SCALE GENOMIC DNA]</scope>
    <source>
        <strain evidence="3 4">NRRL B-04010</strain>
    </source>
</reference>
<evidence type="ECO:0000259" key="2">
    <source>
        <dbReference type="PROSITE" id="PS51272"/>
    </source>
</evidence>
<sequence>MKIRFRMFLFIAFLFSFLTLNSNLEAAAASEEISSLVFEGISLDQTFSESVTSYTASVLSDIQTTRVTAVSESNLKVNGVTVNSGSPSQVINLKENGVTEIAVTTQSISGTEKTYYIKINRLAVPSVINPSVNSSGGELLLIWEMPDKRQDLSTVIIARDGVVIGQTAAAERKFKLTDVSPGKTYKFSITGYNKLGIAGEPLSINYTAEGQSAGDKKLARLSADISIYEQFQPSRTNYSAVVPYTKYETTIYPTAEVGASVRVNGVLIGSSITVSLSIGSNSIIVEVISNDSSITKYVINVTRLQEITKADLLGLSLIDSSLNENFMPGRYSYTATVPYERAEVSFVPIADSSTSIKINGNYATSGSAYKVYLNVGSNYITIETSSSNSVTRKYSVYIYRSNTNRFVPLKGLFVDGVHLDQSFDVARTHYTGTVPFEKDAVKIVSVVDSPGYGFVNNTLIKSGESVEASLNVGKNIIRYTLYNGYGQNTTYNIELTRLSSGSKSVSSGSGGSSVEATYVLNKDTVELDLGRMIGKSFTLRLDSLKKAVSNPNTLKYLLVKVSQTNDFINSIYITKDIADYLKENKIDLSMEMESIKTTIKFKDLPTDAFTFALSRIGTIGSQLPVGAQPVVADFKIAVGKPIEVFIDLDYKLDKDTSKRVVVYENKKLAKTRIAQGKKRFSVIGDCVISGGLLDIRFIDIDKHWALKEIKLLTDRGLVSGYQDNTFRPNHKITRAEFVQILVNSITLQKGNKNIRYKDAPQSAWYYDAVDAASSAGLIKGNSKNEFRPNDLITREEISAIFGRLIDQTEGFSMAESTISSLKAYKDGNKVSPWATEAFDKAIRAGIVSGVNGGMLLPKANGTRAETIVMVYRFIESTYGL</sequence>
<dbReference type="InterPro" id="IPR001119">
    <property type="entry name" value="SLH_dom"/>
</dbReference>
<feature type="domain" description="SLH" evidence="2">
    <location>
        <begin position="821"/>
        <end position="880"/>
    </location>
</feature>
<proteinExistence type="predicted"/>
<dbReference type="PANTHER" id="PTHR43308">
    <property type="entry name" value="OUTER MEMBRANE PROTEIN ALPHA-RELATED"/>
    <property type="match status" value="1"/>
</dbReference>
<keyword evidence="1" id="KW-0732">Signal</keyword>
<feature type="domain" description="SLH" evidence="2">
    <location>
        <begin position="692"/>
        <end position="755"/>
    </location>
</feature>